<protein>
    <submittedName>
        <fullName evidence="3">DUF4167 domain-containing protein</fullName>
    </submittedName>
</protein>
<dbReference type="Pfam" id="PF13763">
    <property type="entry name" value="DUF4167"/>
    <property type="match status" value="1"/>
</dbReference>
<dbReference type="Proteomes" id="UP000539372">
    <property type="component" value="Unassembled WGS sequence"/>
</dbReference>
<organism evidence="3 4">
    <name type="scientific">Pacificispira spongiicola</name>
    <dbReference type="NCBI Taxonomy" id="2729598"/>
    <lineage>
        <taxon>Bacteria</taxon>
        <taxon>Pseudomonadati</taxon>
        <taxon>Pseudomonadota</taxon>
        <taxon>Alphaproteobacteria</taxon>
        <taxon>Rhodospirillales</taxon>
        <taxon>Rhodospirillaceae</taxon>
        <taxon>Pacificispira</taxon>
    </lineage>
</organism>
<feature type="compositionally biased region" description="Polar residues" evidence="1">
    <location>
        <begin position="111"/>
        <end position="121"/>
    </location>
</feature>
<reference evidence="3 4" key="1">
    <citation type="submission" date="2020-04" db="EMBL/GenBank/DDBJ databases">
        <title>Rhodospirillaceae bacterium KN72 isolated from deep sea.</title>
        <authorList>
            <person name="Zhang D.-C."/>
        </authorList>
    </citation>
    <scope>NUCLEOTIDE SEQUENCE [LARGE SCALE GENOMIC DNA]</scope>
    <source>
        <strain evidence="3 4">KN72</strain>
    </source>
</reference>
<dbReference type="InterPro" id="IPR025430">
    <property type="entry name" value="DUF4167"/>
</dbReference>
<feature type="compositionally biased region" description="Acidic residues" evidence="1">
    <location>
        <begin position="127"/>
        <end position="145"/>
    </location>
</feature>
<dbReference type="EMBL" id="JABBNT010000001">
    <property type="protein sequence ID" value="NMM43781.1"/>
    <property type="molecule type" value="Genomic_DNA"/>
</dbReference>
<evidence type="ECO:0000313" key="3">
    <source>
        <dbReference type="EMBL" id="NMM43781.1"/>
    </source>
</evidence>
<dbReference type="RefSeq" id="WP_169624028.1">
    <property type="nucleotide sequence ID" value="NZ_JABBNT010000001.1"/>
</dbReference>
<feature type="region of interest" description="Disordered" evidence="1">
    <location>
        <begin position="76"/>
        <end position="204"/>
    </location>
</feature>
<feature type="compositionally biased region" description="Acidic residues" evidence="1">
    <location>
        <begin position="101"/>
        <end position="110"/>
    </location>
</feature>
<name>A0A7Y0DY84_9PROT</name>
<keyword evidence="4" id="KW-1185">Reference proteome</keyword>
<sequence length="204" mass="21975">MNNQKQNRGRHRNNARRSNPSRQNFDSNGPGVRIRGNATQIYEKYIQLARDSQGSGDRVMAENMLQHAEHYYRILNDGNNGERPARMSHADNNQGDAGNDGQDDSQDEAVTETTGATVQATGGNDGDNSDADMSDNADQTSEEEQTPPRRSRGRGRSAASNDGGGKPAGAARGRGRRPSNRKTDSADSSGDETPAQAELAMSVD</sequence>
<proteinExistence type="predicted"/>
<feature type="compositionally biased region" description="Low complexity" evidence="1">
    <location>
        <begin position="90"/>
        <end position="100"/>
    </location>
</feature>
<gene>
    <name evidence="3" type="ORF">HH303_04790</name>
</gene>
<evidence type="ECO:0000313" key="4">
    <source>
        <dbReference type="Proteomes" id="UP000539372"/>
    </source>
</evidence>
<dbReference type="AlphaFoldDB" id="A0A7Y0DY84"/>
<feature type="region of interest" description="Disordered" evidence="1">
    <location>
        <begin position="1"/>
        <end position="34"/>
    </location>
</feature>
<feature type="domain" description="DUF4167" evidence="2">
    <location>
        <begin position="7"/>
        <end position="78"/>
    </location>
</feature>
<evidence type="ECO:0000259" key="2">
    <source>
        <dbReference type="Pfam" id="PF13763"/>
    </source>
</evidence>
<comment type="caution">
    <text evidence="3">The sequence shown here is derived from an EMBL/GenBank/DDBJ whole genome shotgun (WGS) entry which is preliminary data.</text>
</comment>
<feature type="compositionally biased region" description="Polar residues" evidence="1">
    <location>
        <begin position="16"/>
        <end position="27"/>
    </location>
</feature>
<evidence type="ECO:0000256" key="1">
    <source>
        <dbReference type="SAM" id="MobiDB-lite"/>
    </source>
</evidence>
<accession>A0A7Y0DY84</accession>